<dbReference type="InterPro" id="IPR032710">
    <property type="entry name" value="NTF2-like_dom_sf"/>
</dbReference>
<reference evidence="2 3" key="2">
    <citation type="submission" date="2020-06" db="EMBL/GenBank/DDBJ databases">
        <title>Polyphasic characterization of a Rahnella strain isolated from tree sap.</title>
        <authorList>
            <person name="Kim I.S."/>
        </authorList>
    </citation>
    <scope>NUCLEOTIDE SEQUENCE [LARGE SCALE GENOMIC DNA]</scope>
    <source>
        <strain evidence="2 3">SAP-1</strain>
    </source>
</reference>
<organism evidence="2 3">
    <name type="scientific">Rouxiella aceris</name>
    <dbReference type="NCBI Taxonomy" id="2703884"/>
    <lineage>
        <taxon>Bacteria</taxon>
        <taxon>Pseudomonadati</taxon>
        <taxon>Pseudomonadota</taxon>
        <taxon>Gammaproteobacteria</taxon>
        <taxon>Enterobacterales</taxon>
        <taxon>Yersiniaceae</taxon>
        <taxon>Rouxiella</taxon>
    </lineage>
</organism>
<proteinExistence type="predicted"/>
<comment type="caution">
    <text evidence="2">The sequence shown here is derived from an EMBL/GenBank/DDBJ whole genome shotgun (WGS) entry which is preliminary data.</text>
</comment>
<dbReference type="Pfam" id="PF12680">
    <property type="entry name" value="SnoaL_2"/>
    <property type="match status" value="1"/>
</dbReference>
<protein>
    <submittedName>
        <fullName evidence="2">Nuclear transport factor 2 family protein</fullName>
    </submittedName>
</protein>
<feature type="domain" description="SnoaL-like" evidence="1">
    <location>
        <begin position="21"/>
        <end position="120"/>
    </location>
</feature>
<dbReference type="Proteomes" id="UP000585363">
    <property type="component" value="Unassembled WGS sequence"/>
</dbReference>
<reference evidence="2 3" key="1">
    <citation type="submission" date="2020-01" db="EMBL/GenBank/DDBJ databases">
        <authorList>
            <person name="Lee S.D."/>
        </authorList>
    </citation>
    <scope>NUCLEOTIDE SEQUENCE [LARGE SCALE GENOMIC DNA]</scope>
    <source>
        <strain evidence="2 3">SAP-1</strain>
    </source>
</reference>
<name>A0A848MHD6_9GAMM</name>
<dbReference type="Gene3D" id="3.10.450.50">
    <property type="match status" value="1"/>
</dbReference>
<gene>
    <name evidence="2" type="ORF">GW590_06020</name>
</gene>
<dbReference type="RefSeq" id="WP_169402099.1">
    <property type="nucleotide sequence ID" value="NZ_JAADJU010000002.1"/>
</dbReference>
<dbReference type="SUPFAM" id="SSF54427">
    <property type="entry name" value="NTF2-like"/>
    <property type="match status" value="1"/>
</dbReference>
<evidence type="ECO:0000259" key="1">
    <source>
        <dbReference type="Pfam" id="PF12680"/>
    </source>
</evidence>
<dbReference type="InterPro" id="IPR037401">
    <property type="entry name" value="SnoaL-like"/>
</dbReference>
<evidence type="ECO:0000313" key="3">
    <source>
        <dbReference type="Proteomes" id="UP000585363"/>
    </source>
</evidence>
<sequence length="152" mass="17843">MIHSLPDGIPRVNTTLDRLIEFYRRLDHSQLPQLSRLYHQNIVFIDPVTHHIGVDALERYFAQLLTQTNYCRFDIQNALSSGDETMLIWRMTYSHPRLKRGKELVIDGSSHLRFNEDRVIYQRDYYDLGAMLYEHIPLLASAVKAVKSRLAE</sequence>
<dbReference type="EMBL" id="JAADJU010000002">
    <property type="protein sequence ID" value="NMP26422.1"/>
    <property type="molecule type" value="Genomic_DNA"/>
</dbReference>
<dbReference type="AlphaFoldDB" id="A0A848MHD6"/>
<keyword evidence="3" id="KW-1185">Reference proteome</keyword>
<evidence type="ECO:0000313" key="2">
    <source>
        <dbReference type="EMBL" id="NMP26422.1"/>
    </source>
</evidence>
<accession>A0A848MHD6</accession>